<keyword evidence="3 9" id="KW-1134">Transmembrane beta strand</keyword>
<comment type="subcellular location">
    <subcellularLocation>
        <location evidence="9">Cell membrane</location>
        <topology evidence="9">Lipid-anchor</topology>
    </subcellularLocation>
    <subcellularLocation>
        <location evidence="1">Membrane</location>
    </subcellularLocation>
</comment>
<dbReference type="AlphaFoldDB" id="A0A494XHM0"/>
<keyword evidence="5" id="KW-0732">Signal</keyword>
<dbReference type="EMBL" id="RBZU01000009">
    <property type="protein sequence ID" value="RKP50247.1"/>
    <property type="molecule type" value="Genomic_DNA"/>
</dbReference>
<dbReference type="InterPro" id="IPR003423">
    <property type="entry name" value="OMP_efflux"/>
</dbReference>
<feature type="compositionally biased region" description="Polar residues" evidence="10">
    <location>
        <begin position="505"/>
        <end position="519"/>
    </location>
</feature>
<evidence type="ECO:0000313" key="11">
    <source>
        <dbReference type="EMBL" id="RKP50247.1"/>
    </source>
</evidence>
<organism evidence="11 12">
    <name type="scientific">Pararobbsia silviterrae</name>
    <dbReference type="NCBI Taxonomy" id="1792498"/>
    <lineage>
        <taxon>Bacteria</taxon>
        <taxon>Pseudomonadati</taxon>
        <taxon>Pseudomonadota</taxon>
        <taxon>Betaproteobacteria</taxon>
        <taxon>Burkholderiales</taxon>
        <taxon>Burkholderiaceae</taxon>
        <taxon>Pararobbsia</taxon>
    </lineage>
</organism>
<evidence type="ECO:0000256" key="2">
    <source>
        <dbReference type="ARBA" id="ARBA00007613"/>
    </source>
</evidence>
<reference evidence="11 12" key="1">
    <citation type="submission" date="2018-10" db="EMBL/GenBank/DDBJ databases">
        <title>Robbsia sp. DHC34, isolated from soil.</title>
        <authorList>
            <person name="Gao Z.-H."/>
            <person name="Qiu L.-H."/>
        </authorList>
    </citation>
    <scope>NUCLEOTIDE SEQUENCE [LARGE SCALE GENOMIC DNA]</scope>
    <source>
        <strain evidence="11 12">DHC34</strain>
    </source>
</reference>
<evidence type="ECO:0000256" key="4">
    <source>
        <dbReference type="ARBA" id="ARBA00022692"/>
    </source>
</evidence>
<keyword evidence="8 9" id="KW-0449">Lipoprotein</keyword>
<name>A0A494XHM0_9BURK</name>
<dbReference type="PANTHER" id="PTHR30203">
    <property type="entry name" value="OUTER MEMBRANE CATION EFFLUX PROTEIN"/>
    <property type="match status" value="1"/>
</dbReference>
<sequence length="519" mass="55530">MSAFLRFTAQLPRQRAIPCAAALALATTLSGCVTWHGIGSDKSTTDANRLDAHLSIPAQGGKWPDASWADQFGDPQLSQLIAEGLADNPSIAQAKARIEKASSFVQTEHAAELPTVSGQYSWNRELYSANALFPPPYGGSWYSENKGLITASWDLDLWGKHREATSGAVSQQKVAEADEQEVRVTLSTSIAQTYNELARDYALLDVAQRETEARDEVGRITVGRVAAGLDTQVERRTSDGNIAASRASITQLEGQITATRYQLAALLGKGPDRGLSIAKPTMDPKSDITLPDNVPANLLSRRPDLVAARWTIDATQHDIKSAKAEFLPDVNLAGLAGFDAFGWSNFLKFDSRQFQAGPAIDIPIFAGGALRANLKGKYADFDLAVAEYNQTLVNALSDVATQVAAIRSTDRQLVDAQAAYDATRHAYDLAVVRYKAGLSPQLQVLNADQNLLAQEQGVVSLKMNRRSQQIALIKSLGGGFDADATGLNPPLAGALKNSDDAASAVQATSTEPQASNGTH</sequence>
<dbReference type="InterPro" id="IPR010131">
    <property type="entry name" value="MdtP/NodT-like"/>
</dbReference>
<proteinExistence type="inferred from homology"/>
<dbReference type="GO" id="GO:0005886">
    <property type="term" value="C:plasma membrane"/>
    <property type="evidence" value="ECO:0007669"/>
    <property type="project" value="UniProtKB-SubCell"/>
</dbReference>
<feature type="region of interest" description="Disordered" evidence="10">
    <location>
        <begin position="491"/>
        <end position="519"/>
    </location>
</feature>
<dbReference type="OrthoDB" id="9770517at2"/>
<dbReference type="SUPFAM" id="SSF56954">
    <property type="entry name" value="Outer membrane efflux proteins (OEP)"/>
    <property type="match status" value="1"/>
</dbReference>
<dbReference type="PROSITE" id="PS51257">
    <property type="entry name" value="PROKAR_LIPOPROTEIN"/>
    <property type="match status" value="1"/>
</dbReference>
<dbReference type="GO" id="GO:0015562">
    <property type="term" value="F:efflux transmembrane transporter activity"/>
    <property type="evidence" value="ECO:0007669"/>
    <property type="project" value="InterPro"/>
</dbReference>
<keyword evidence="12" id="KW-1185">Reference proteome</keyword>
<dbReference type="Pfam" id="PF02321">
    <property type="entry name" value="OEP"/>
    <property type="match status" value="2"/>
</dbReference>
<dbReference type="Gene3D" id="2.20.200.10">
    <property type="entry name" value="Outer membrane efflux proteins (OEP)"/>
    <property type="match status" value="1"/>
</dbReference>
<dbReference type="RefSeq" id="WP_121088465.1">
    <property type="nucleotide sequence ID" value="NZ_RBZU01000009.1"/>
</dbReference>
<evidence type="ECO:0000256" key="9">
    <source>
        <dbReference type="RuleBase" id="RU362097"/>
    </source>
</evidence>
<keyword evidence="4 9" id="KW-0812">Transmembrane</keyword>
<evidence type="ECO:0000256" key="3">
    <source>
        <dbReference type="ARBA" id="ARBA00022452"/>
    </source>
</evidence>
<comment type="similarity">
    <text evidence="2 9">Belongs to the outer membrane factor (OMF) (TC 1.B.17) family.</text>
</comment>
<keyword evidence="7 9" id="KW-0564">Palmitate</keyword>
<protein>
    <submittedName>
        <fullName evidence="11">Efflux transporter outer membrane subunit</fullName>
    </submittedName>
</protein>
<dbReference type="Gene3D" id="1.20.1600.10">
    <property type="entry name" value="Outer membrane efflux proteins (OEP)"/>
    <property type="match status" value="1"/>
</dbReference>
<keyword evidence="6 9" id="KW-0472">Membrane</keyword>
<dbReference type="PANTHER" id="PTHR30203:SF20">
    <property type="entry name" value="MULTIDRUG RESISTANCE OUTER MEMBRANE PROTEIN MDTP-RELATED"/>
    <property type="match status" value="1"/>
</dbReference>
<evidence type="ECO:0000256" key="6">
    <source>
        <dbReference type="ARBA" id="ARBA00023136"/>
    </source>
</evidence>
<evidence type="ECO:0000313" key="12">
    <source>
        <dbReference type="Proteomes" id="UP000270342"/>
    </source>
</evidence>
<evidence type="ECO:0000256" key="1">
    <source>
        <dbReference type="ARBA" id="ARBA00004370"/>
    </source>
</evidence>
<accession>A0A494XHM0</accession>
<evidence type="ECO:0000256" key="10">
    <source>
        <dbReference type="SAM" id="MobiDB-lite"/>
    </source>
</evidence>
<evidence type="ECO:0000256" key="7">
    <source>
        <dbReference type="ARBA" id="ARBA00023139"/>
    </source>
</evidence>
<dbReference type="NCBIfam" id="TIGR01845">
    <property type="entry name" value="outer_NodT"/>
    <property type="match status" value="1"/>
</dbReference>
<gene>
    <name evidence="11" type="ORF">D7S86_19175</name>
</gene>
<dbReference type="Proteomes" id="UP000270342">
    <property type="component" value="Unassembled WGS sequence"/>
</dbReference>
<evidence type="ECO:0000256" key="8">
    <source>
        <dbReference type="ARBA" id="ARBA00023288"/>
    </source>
</evidence>
<evidence type="ECO:0000256" key="5">
    <source>
        <dbReference type="ARBA" id="ARBA00022729"/>
    </source>
</evidence>
<comment type="caution">
    <text evidence="11">The sequence shown here is derived from an EMBL/GenBank/DDBJ whole genome shotgun (WGS) entry which is preliminary data.</text>
</comment>